<reference evidence="4" key="1">
    <citation type="journal article" date="2020" name="Stud. Mycol.">
        <title>101 Dothideomycetes genomes: a test case for predicting lifestyles and emergence of pathogens.</title>
        <authorList>
            <person name="Haridas S."/>
            <person name="Albert R."/>
            <person name="Binder M."/>
            <person name="Bloem J."/>
            <person name="Labutti K."/>
            <person name="Salamov A."/>
            <person name="Andreopoulos B."/>
            <person name="Baker S."/>
            <person name="Barry K."/>
            <person name="Bills G."/>
            <person name="Bluhm B."/>
            <person name="Cannon C."/>
            <person name="Castanera R."/>
            <person name="Culley D."/>
            <person name="Daum C."/>
            <person name="Ezra D."/>
            <person name="Gonzalez J."/>
            <person name="Henrissat B."/>
            <person name="Kuo A."/>
            <person name="Liang C."/>
            <person name="Lipzen A."/>
            <person name="Lutzoni F."/>
            <person name="Magnuson J."/>
            <person name="Mondo S."/>
            <person name="Nolan M."/>
            <person name="Ohm R."/>
            <person name="Pangilinan J."/>
            <person name="Park H.-J."/>
            <person name="Ramirez L."/>
            <person name="Alfaro M."/>
            <person name="Sun H."/>
            <person name="Tritt A."/>
            <person name="Yoshinaga Y."/>
            <person name="Zwiers L.-H."/>
            <person name="Turgeon B."/>
            <person name="Goodwin S."/>
            <person name="Spatafora J."/>
            <person name="Crous P."/>
            <person name="Grigoriev I."/>
        </authorList>
    </citation>
    <scope>NUCLEOTIDE SEQUENCE</scope>
    <source>
        <strain evidence="4">CBS 207.26</strain>
    </source>
</reference>
<proteinExistence type="predicted"/>
<keyword evidence="5" id="KW-1185">Reference proteome</keyword>
<dbReference type="Gene3D" id="1.10.3020.10">
    <property type="entry name" value="alpha-amino acid ester hydrolase ( Helical cap domain)"/>
    <property type="match status" value="1"/>
</dbReference>
<sequence length="552" mass="61648">MDGRKRGFIDVLFDRTIGWLLGFPPETCDYAVKGVRIPISDGLERFELAADLYRPILQEDSQPAGTILVRGPYGRSLSLNTPFARPFASRGYQVLFVSSRGTFGSGGEFDPARTEEVDGHGVVDWMRKQDWFTGSFATIGGSYLGFTQWALLRDPPADMTAAVITVGPHDFSRHHWETGALNLDVIGWADMVSHQEDKGFWATVRKWNAHRRVRPVLDEVPLVEATDAYFNGLAPWLNQRITRSELSDPFFKPMQIGEALERTDIPLLLFSGWYDVFIGQTIEQYTRLTERNCNVALTVGPWTHLGVLNSRLFPQTFDWLQAHLSGKIQSQRPSPVQVYVTGAREWRDLPKWPPPTTRYELHLQPGRGLSSEKPSGENESTSFTFDPRQPTPTMGGNLLSGGGSVDDSALATRSDVITFTTEPIEKDIEIFGKPFVELSHSSDNPHVDLFLRLNEVNEKGRSHNVTEAYKRLDPNRRPGLVALTLHDCAHRFVKGTRIRLVVAGGSHPQFARNTGTGQNPATSSEMRSARHIIHHGASDISRLVLPLAAEGN</sequence>
<feature type="region of interest" description="Disordered" evidence="2">
    <location>
        <begin position="361"/>
        <end position="395"/>
    </location>
</feature>
<dbReference type="AlphaFoldDB" id="A0A6A6EF71"/>
<dbReference type="SUPFAM" id="SSF53474">
    <property type="entry name" value="alpha/beta-Hydrolases"/>
    <property type="match status" value="1"/>
</dbReference>
<dbReference type="InterPro" id="IPR000383">
    <property type="entry name" value="Xaa-Pro-like_dom"/>
</dbReference>
<gene>
    <name evidence="4" type="ORF">K469DRAFT_746903</name>
</gene>
<dbReference type="InterPro" id="IPR008979">
    <property type="entry name" value="Galactose-bd-like_sf"/>
</dbReference>
<feature type="domain" description="Xaa-Pro dipeptidyl-peptidase C-terminal" evidence="3">
    <location>
        <begin position="317"/>
        <end position="544"/>
    </location>
</feature>
<dbReference type="InterPro" id="IPR013736">
    <property type="entry name" value="Xaa-Pro_dipept_C"/>
</dbReference>
<organism evidence="4 5">
    <name type="scientific">Zopfia rhizophila CBS 207.26</name>
    <dbReference type="NCBI Taxonomy" id="1314779"/>
    <lineage>
        <taxon>Eukaryota</taxon>
        <taxon>Fungi</taxon>
        <taxon>Dikarya</taxon>
        <taxon>Ascomycota</taxon>
        <taxon>Pezizomycotina</taxon>
        <taxon>Dothideomycetes</taxon>
        <taxon>Dothideomycetes incertae sedis</taxon>
        <taxon>Zopfiaceae</taxon>
        <taxon>Zopfia</taxon>
    </lineage>
</organism>
<evidence type="ECO:0000256" key="2">
    <source>
        <dbReference type="SAM" id="MobiDB-lite"/>
    </source>
</evidence>
<dbReference type="SUPFAM" id="SSF49785">
    <property type="entry name" value="Galactose-binding domain-like"/>
    <property type="match status" value="1"/>
</dbReference>
<evidence type="ECO:0000313" key="5">
    <source>
        <dbReference type="Proteomes" id="UP000800200"/>
    </source>
</evidence>
<dbReference type="Pfam" id="PF08530">
    <property type="entry name" value="PepX_C"/>
    <property type="match status" value="1"/>
</dbReference>
<dbReference type="Gene3D" id="3.40.50.1820">
    <property type="entry name" value="alpha/beta hydrolase"/>
    <property type="match status" value="1"/>
</dbReference>
<dbReference type="InterPro" id="IPR029058">
    <property type="entry name" value="AB_hydrolase_fold"/>
</dbReference>
<dbReference type="EMBL" id="ML994618">
    <property type="protein sequence ID" value="KAF2190384.1"/>
    <property type="molecule type" value="Genomic_DNA"/>
</dbReference>
<dbReference type="NCBIfam" id="TIGR00976">
    <property type="entry name" value="CocE_NonD"/>
    <property type="match status" value="1"/>
</dbReference>
<evidence type="ECO:0000313" key="4">
    <source>
        <dbReference type="EMBL" id="KAF2190384.1"/>
    </source>
</evidence>
<dbReference type="SMART" id="SM00939">
    <property type="entry name" value="PepX_C"/>
    <property type="match status" value="1"/>
</dbReference>
<name>A0A6A6EF71_9PEZI</name>
<dbReference type="OrthoDB" id="416441at2759"/>
<dbReference type="Gene3D" id="2.60.120.260">
    <property type="entry name" value="Galactose-binding domain-like"/>
    <property type="match status" value="1"/>
</dbReference>
<evidence type="ECO:0000256" key="1">
    <source>
        <dbReference type="ARBA" id="ARBA00022801"/>
    </source>
</evidence>
<dbReference type="Proteomes" id="UP000800200">
    <property type="component" value="Unassembled WGS sequence"/>
</dbReference>
<dbReference type="GO" id="GO:0008239">
    <property type="term" value="F:dipeptidyl-peptidase activity"/>
    <property type="evidence" value="ECO:0007669"/>
    <property type="project" value="InterPro"/>
</dbReference>
<evidence type="ECO:0000259" key="3">
    <source>
        <dbReference type="SMART" id="SM00939"/>
    </source>
</evidence>
<protein>
    <submittedName>
        <fullName evidence="4">Hydrolase CocE/NonD family protein</fullName>
    </submittedName>
</protein>
<dbReference type="InterPro" id="IPR005674">
    <property type="entry name" value="CocE/Ser_esterase"/>
</dbReference>
<dbReference type="Pfam" id="PF02129">
    <property type="entry name" value="Peptidase_S15"/>
    <property type="match status" value="1"/>
</dbReference>
<accession>A0A6A6EF71</accession>
<keyword evidence="1 4" id="KW-0378">Hydrolase</keyword>